<feature type="compositionally biased region" description="Pro residues" evidence="16">
    <location>
        <begin position="1051"/>
        <end position="1071"/>
    </location>
</feature>
<feature type="region of interest" description="Disordered" evidence="16">
    <location>
        <begin position="992"/>
        <end position="1124"/>
    </location>
</feature>
<sequence length="1228" mass="135952">MSKLKEIQRQSTVSWSPIADYPDYMAVGTVAGTISADFDTTSKLEIYSLDITNNESKQMALKGVTSANTRFNKVVWGQSSSNFPNGIIAGAMDNGNINLYNPTKILENSDDALIGIGQKHTGPVQSIDFNCQNPNLLASGGSDSEVYIWDLNDATQPSAHTPGSKSQQSSDITCVAWNKKVPHILGSSSYNGYIVISDLKSKKTLMTFNDRNRRCKYRTIVWHPNEATQIVAASEDDDYPIVQSWDLRNTSTPFKSFEGHKKGVWGLSWSPNDPALLLSCGKDNRTICWNYDRQEVLCDIDHQSNSNGNEWNFEVQWSPRVPALLATSSFVGKVNVYSLQDVNEKNVAPQINSLGLQEPTTQPTYKHTPNWLLRPCGASFGFGGKLAVFGKPSKKLGASSPQTSPQASVERQSRIVHISHVTTEKEIVKSSEELERVISTGQYEQYCEEKIQQSTNEEEKSIWSFLKVKFAQDDRFKILDYLGYDIETIKKELSQFLGTLPELPIEKKEPTSTTTTTTEGSTPDESNDNSGDQSSLFPNTGDDDFAKNIANGLTLNGDDSSSVTSTESKTPIEFPVDEKEQMITKALLVGDHQAAVDCCLRLGRYSDALILAHSAGQEIWKKTQEAYFEIVKSPFGRVVSCIVKRDFNRLVRTADLSDWKASLAILCTYAAPSDFKNLSGILGDRLINETKDTKSAILCYICAGDIDKTVNIWTHRSNTNESKETIEESHQDLQNLIEKVSIFRSACGNNNSSLNVVLSMKYAKYAEILASQGNLSGSLRYLSHINNPECQQACGVLYDRVYRATSNHQGIRPPPFPFQLCEVRPSNKPQQPQQQPQQQQPQQQELFGQFNSNAKRAPNMQPLFTNQQQQQPPHMMPMNQQQQQIPSQPQPSLFKTMGNQPPMMMNQGPTTNFNQPPTNFNQPPPMMMNQGPPPTGGFNQPPQNLSKPPSFNQPPPMMNQGPPPTNFNQPPPMMMNQGPPPTGGFNQPPPMINQGPPPTNNFNQPPPMMNQGPPTNIFNQPPPSNQISPPPQMNQGPPMIPSPMGNTNQPPMMPMIPNPTQPPQQLSPPPIMSSNATPSSVRSPILEKSNAPGSPNEFSVAPKPNVHNKTPSISAEGSPVQEPTTEEINSFIERLTQSIQSLNGKSDSKVWDDVNKRCQTLINKVSKKDISGGAFRALEHILSSIVERDFKKASDTYIQITSTGYWAEIGSQPMVGLKRLIDLGLKQN</sequence>
<dbReference type="GO" id="GO:0070971">
    <property type="term" value="C:endoplasmic reticulum exit site"/>
    <property type="evidence" value="ECO:0000318"/>
    <property type="project" value="GO_Central"/>
</dbReference>
<feature type="compositionally biased region" description="Low complexity" evidence="16">
    <location>
        <begin position="511"/>
        <end position="523"/>
    </location>
</feature>
<dbReference type="FunFam" id="1.25.40.1030:FF:000030">
    <property type="entry name" value="Protein transport protein SEC31"/>
    <property type="match status" value="1"/>
</dbReference>
<feature type="compositionally biased region" description="Pro residues" evidence="16">
    <location>
        <begin position="992"/>
        <end position="1008"/>
    </location>
</feature>
<keyword evidence="8" id="KW-0677">Repeat</keyword>
<dbReference type="Pfam" id="PF00400">
    <property type="entry name" value="WD40"/>
    <property type="match status" value="2"/>
</dbReference>
<accession>F0ZKV1</accession>
<dbReference type="SUPFAM" id="SSF50978">
    <property type="entry name" value="WD40 repeat-like"/>
    <property type="match status" value="1"/>
</dbReference>
<feature type="compositionally biased region" description="Pro residues" evidence="16">
    <location>
        <begin position="1020"/>
        <end position="1032"/>
    </location>
</feature>
<feature type="repeat" description="WD" evidence="15">
    <location>
        <begin position="117"/>
        <end position="159"/>
    </location>
</feature>
<feature type="compositionally biased region" description="Polar residues" evidence="16">
    <location>
        <begin position="528"/>
        <end position="538"/>
    </location>
</feature>
<dbReference type="EMBL" id="GL871060">
    <property type="protein sequence ID" value="EGC35441.1"/>
    <property type="molecule type" value="Genomic_DNA"/>
</dbReference>
<dbReference type="FunFam" id="2.130.10.10:FF:000526">
    <property type="entry name" value="Protein transport protein SEC31"/>
    <property type="match status" value="1"/>
</dbReference>
<dbReference type="InterPro" id="IPR001680">
    <property type="entry name" value="WD40_rpt"/>
</dbReference>
<dbReference type="PROSITE" id="PS50294">
    <property type="entry name" value="WD_REPEATS_REGION"/>
    <property type="match status" value="1"/>
</dbReference>
<feature type="compositionally biased region" description="Polar residues" evidence="16">
    <location>
        <begin position="938"/>
        <end position="950"/>
    </location>
</feature>
<feature type="region of interest" description="Disordered" evidence="16">
    <location>
        <begin position="931"/>
        <end position="964"/>
    </location>
</feature>
<feature type="repeat" description="WD" evidence="15">
    <location>
        <begin position="257"/>
        <end position="299"/>
    </location>
</feature>
<keyword evidence="19" id="KW-1185">Reference proteome</keyword>
<dbReference type="Proteomes" id="UP000001064">
    <property type="component" value="Unassembled WGS sequence"/>
</dbReference>
<protein>
    <recommendedName>
        <fullName evidence="5">Protein transport protein SEC31</fullName>
    </recommendedName>
    <alternativeName>
        <fullName evidence="4">Protein transport protein sec31</fullName>
    </alternativeName>
</protein>
<dbReference type="GO" id="GO:0007029">
    <property type="term" value="P:endoplasmic reticulum organization"/>
    <property type="evidence" value="ECO:0000318"/>
    <property type="project" value="GO_Central"/>
</dbReference>
<dbReference type="PANTHER" id="PTHR13923">
    <property type="entry name" value="SEC31-RELATED PROTEIN"/>
    <property type="match status" value="1"/>
</dbReference>
<gene>
    <name evidence="18" type="ORF">DICPUDRAFT_152246</name>
</gene>
<evidence type="ECO:0000259" key="17">
    <source>
        <dbReference type="Pfam" id="PF12931"/>
    </source>
</evidence>
<keyword evidence="12" id="KW-0472">Membrane</keyword>
<dbReference type="SMART" id="SM00320">
    <property type="entry name" value="WD40"/>
    <property type="match status" value="5"/>
</dbReference>
<evidence type="ECO:0000256" key="2">
    <source>
        <dbReference type="ARBA" id="ARBA00004397"/>
    </source>
</evidence>
<evidence type="ECO:0000256" key="14">
    <source>
        <dbReference type="ARBA" id="ARBA00025471"/>
    </source>
</evidence>
<feature type="domain" description="Sec16 Sec23-binding" evidence="17">
    <location>
        <begin position="583"/>
        <end position="787"/>
    </location>
</feature>
<feature type="region of interest" description="Disordered" evidence="16">
    <location>
        <begin position="808"/>
        <end position="844"/>
    </location>
</feature>
<evidence type="ECO:0000256" key="7">
    <source>
        <dbReference type="ARBA" id="ARBA00022574"/>
    </source>
</evidence>
<feature type="compositionally biased region" description="Polar residues" evidence="16">
    <location>
        <begin position="1107"/>
        <end position="1124"/>
    </location>
</feature>
<feature type="compositionally biased region" description="Polar residues" evidence="16">
    <location>
        <begin position="1072"/>
        <end position="1082"/>
    </location>
</feature>
<dbReference type="PANTHER" id="PTHR13923:SF11">
    <property type="entry name" value="SECRETORY 31, ISOFORM D"/>
    <property type="match status" value="1"/>
</dbReference>
<dbReference type="Gene3D" id="1.20.940.10">
    <property type="entry name" value="Functional domain of the splicing factor Prp18"/>
    <property type="match status" value="1"/>
</dbReference>
<dbReference type="InterPro" id="IPR015943">
    <property type="entry name" value="WD40/YVTN_repeat-like_dom_sf"/>
</dbReference>
<evidence type="ECO:0000256" key="8">
    <source>
        <dbReference type="ARBA" id="ARBA00022737"/>
    </source>
</evidence>
<feature type="compositionally biased region" description="Polar residues" evidence="16">
    <location>
        <begin position="556"/>
        <end position="569"/>
    </location>
</feature>
<reference evidence="19" key="1">
    <citation type="journal article" date="2011" name="Genome Biol.">
        <title>Comparative genomics of the social amoebae Dictyostelium discoideum and Dictyostelium purpureum.</title>
        <authorList>
            <consortium name="US DOE Joint Genome Institute (JGI-PGF)"/>
            <person name="Sucgang R."/>
            <person name="Kuo A."/>
            <person name="Tian X."/>
            <person name="Salerno W."/>
            <person name="Parikh A."/>
            <person name="Feasley C.L."/>
            <person name="Dalin E."/>
            <person name="Tu H."/>
            <person name="Huang E."/>
            <person name="Barry K."/>
            <person name="Lindquist E."/>
            <person name="Shapiro H."/>
            <person name="Bruce D."/>
            <person name="Schmutz J."/>
            <person name="Salamov A."/>
            <person name="Fey P."/>
            <person name="Gaudet P."/>
            <person name="Anjard C."/>
            <person name="Babu M.M."/>
            <person name="Basu S."/>
            <person name="Bushmanova Y."/>
            <person name="van der Wel H."/>
            <person name="Katoh-Kurasawa M."/>
            <person name="Dinh C."/>
            <person name="Coutinho P.M."/>
            <person name="Saito T."/>
            <person name="Elias M."/>
            <person name="Schaap P."/>
            <person name="Kay R.R."/>
            <person name="Henrissat B."/>
            <person name="Eichinger L."/>
            <person name="Rivero F."/>
            <person name="Putnam N.H."/>
            <person name="West C.M."/>
            <person name="Loomis W.F."/>
            <person name="Chisholm R.L."/>
            <person name="Shaulsky G."/>
            <person name="Strassmann J.E."/>
            <person name="Queller D.C."/>
            <person name="Kuspa A."/>
            <person name="Grigoriev I.V."/>
        </authorList>
    </citation>
    <scope>NUCLEOTIDE SEQUENCE [LARGE SCALE GENOMIC DNA]</scope>
    <source>
        <strain evidence="19">QSDP1</strain>
    </source>
</reference>
<evidence type="ECO:0000256" key="1">
    <source>
        <dbReference type="ARBA" id="ARBA00004299"/>
    </source>
</evidence>
<keyword evidence="10" id="KW-0931">ER-Golgi transport</keyword>
<dbReference type="AlphaFoldDB" id="F0ZKV1"/>
<dbReference type="InterPro" id="IPR024298">
    <property type="entry name" value="Sec16_Sec23-bd"/>
</dbReference>
<feature type="compositionally biased region" description="Pro residues" evidence="16">
    <location>
        <begin position="951"/>
        <end position="964"/>
    </location>
</feature>
<evidence type="ECO:0000256" key="12">
    <source>
        <dbReference type="ARBA" id="ARBA00023136"/>
    </source>
</evidence>
<comment type="function">
    <text evidence="14">Component of the coat protein complex II (COPII) which promotes the formation of transport vesicles from the endoplasmic reticulum (ER). The coat has two main functions, the physical deformation of the endoplasmic reticulum membrane into vesicles and the selection of cargo molecules.</text>
</comment>
<comment type="similarity">
    <text evidence="3">Belongs to the WD repeat SEC31 family.</text>
</comment>
<dbReference type="Pfam" id="PF12931">
    <property type="entry name" value="TPR_Sec16"/>
    <property type="match status" value="1"/>
</dbReference>
<evidence type="ECO:0000256" key="11">
    <source>
        <dbReference type="ARBA" id="ARBA00022927"/>
    </source>
</evidence>
<evidence type="ECO:0000256" key="15">
    <source>
        <dbReference type="PROSITE-ProRule" id="PRU00221"/>
    </source>
</evidence>
<keyword evidence="9" id="KW-0256">Endoplasmic reticulum</keyword>
<feature type="region of interest" description="Disordered" evidence="16">
    <location>
        <begin position="502"/>
        <end position="541"/>
    </location>
</feature>
<evidence type="ECO:0000256" key="13">
    <source>
        <dbReference type="ARBA" id="ARBA00023329"/>
    </source>
</evidence>
<proteinExistence type="inferred from homology"/>
<dbReference type="InterPro" id="IPR036322">
    <property type="entry name" value="WD40_repeat_dom_sf"/>
</dbReference>
<dbReference type="GO" id="GO:0090110">
    <property type="term" value="P:COPII-coated vesicle cargo loading"/>
    <property type="evidence" value="ECO:0000318"/>
    <property type="project" value="GO_Central"/>
</dbReference>
<dbReference type="VEuPathDB" id="AmoebaDB:DICPUDRAFT_152246"/>
<dbReference type="STRING" id="5786.F0ZKV1"/>
<dbReference type="PROSITE" id="PS50082">
    <property type="entry name" value="WD_REPEATS_2"/>
    <property type="match status" value="2"/>
</dbReference>
<dbReference type="KEGG" id="dpp:DICPUDRAFT_152246"/>
<dbReference type="eggNOG" id="KOG0307">
    <property type="taxonomic scope" value="Eukaryota"/>
</dbReference>
<evidence type="ECO:0000256" key="4">
    <source>
        <dbReference type="ARBA" id="ARBA00013507"/>
    </source>
</evidence>
<dbReference type="OMA" id="AQWAFGG"/>
<dbReference type="GO" id="GO:0005789">
    <property type="term" value="C:endoplasmic reticulum membrane"/>
    <property type="evidence" value="ECO:0007669"/>
    <property type="project" value="UniProtKB-SubCell"/>
</dbReference>
<keyword evidence="13" id="KW-0968">Cytoplasmic vesicle</keyword>
<name>F0ZKV1_DICPU</name>
<evidence type="ECO:0000256" key="5">
    <source>
        <dbReference type="ARBA" id="ARBA00021236"/>
    </source>
</evidence>
<dbReference type="GO" id="GO:0030127">
    <property type="term" value="C:COPII vesicle coat"/>
    <property type="evidence" value="ECO:0000318"/>
    <property type="project" value="GO_Central"/>
</dbReference>
<keyword evidence="6" id="KW-0813">Transport</keyword>
<dbReference type="PROSITE" id="PS00678">
    <property type="entry name" value="WD_REPEATS_1"/>
    <property type="match status" value="1"/>
</dbReference>
<dbReference type="GeneID" id="10501455"/>
<dbReference type="GO" id="GO:0015031">
    <property type="term" value="P:protein transport"/>
    <property type="evidence" value="ECO:0007669"/>
    <property type="project" value="UniProtKB-KW"/>
</dbReference>
<evidence type="ECO:0000256" key="9">
    <source>
        <dbReference type="ARBA" id="ARBA00022824"/>
    </source>
</evidence>
<evidence type="ECO:0000256" key="3">
    <source>
        <dbReference type="ARBA" id="ARBA00009358"/>
    </source>
</evidence>
<feature type="region of interest" description="Disordered" evidence="16">
    <location>
        <begin position="867"/>
        <end position="890"/>
    </location>
</feature>
<dbReference type="OrthoDB" id="542917at2759"/>
<organism evidence="18 19">
    <name type="scientific">Dictyostelium purpureum</name>
    <name type="common">Slime mold</name>
    <dbReference type="NCBI Taxonomy" id="5786"/>
    <lineage>
        <taxon>Eukaryota</taxon>
        <taxon>Amoebozoa</taxon>
        <taxon>Evosea</taxon>
        <taxon>Eumycetozoa</taxon>
        <taxon>Dictyostelia</taxon>
        <taxon>Dictyosteliales</taxon>
        <taxon>Dictyosteliaceae</taxon>
        <taxon>Dictyostelium</taxon>
    </lineage>
</organism>
<dbReference type="Gene3D" id="1.25.40.1030">
    <property type="match status" value="1"/>
</dbReference>
<dbReference type="GO" id="GO:0005198">
    <property type="term" value="F:structural molecule activity"/>
    <property type="evidence" value="ECO:0000318"/>
    <property type="project" value="GO_Central"/>
</dbReference>
<dbReference type="InterPro" id="IPR019775">
    <property type="entry name" value="WD40_repeat_CS"/>
</dbReference>
<dbReference type="InParanoid" id="F0ZKV1"/>
<feature type="compositionally biased region" description="Low complexity" evidence="16">
    <location>
        <begin position="829"/>
        <end position="844"/>
    </location>
</feature>
<evidence type="ECO:0000256" key="10">
    <source>
        <dbReference type="ARBA" id="ARBA00022892"/>
    </source>
</evidence>
<comment type="subcellular location">
    <subcellularLocation>
        <location evidence="1">Cytoplasmic vesicle</location>
        <location evidence="1">COPII-coated vesicle membrane</location>
        <topology evidence="1">Peripheral membrane protein</topology>
        <orientation evidence="1">Cytoplasmic side</orientation>
    </subcellularLocation>
    <subcellularLocation>
        <location evidence="2">Endoplasmic reticulum membrane</location>
        <topology evidence="2">Peripheral membrane protein</topology>
        <orientation evidence="2">Cytoplasmic side</orientation>
    </subcellularLocation>
</comment>
<evidence type="ECO:0000313" key="19">
    <source>
        <dbReference type="Proteomes" id="UP000001064"/>
    </source>
</evidence>
<evidence type="ECO:0000256" key="6">
    <source>
        <dbReference type="ARBA" id="ARBA00022448"/>
    </source>
</evidence>
<evidence type="ECO:0000313" key="18">
    <source>
        <dbReference type="EMBL" id="EGC35441.1"/>
    </source>
</evidence>
<dbReference type="RefSeq" id="XP_003288054.1">
    <property type="nucleotide sequence ID" value="XM_003288006.1"/>
</dbReference>
<keyword evidence="7 15" id="KW-0853">WD repeat</keyword>
<feature type="region of interest" description="Disordered" evidence="16">
    <location>
        <begin position="556"/>
        <end position="575"/>
    </location>
</feature>
<dbReference type="Gene3D" id="2.130.10.10">
    <property type="entry name" value="YVTN repeat-like/Quinoprotein amine dehydrogenase"/>
    <property type="match status" value="1"/>
</dbReference>
<dbReference type="InterPro" id="IPR040251">
    <property type="entry name" value="SEC31-like"/>
</dbReference>
<dbReference type="FunCoup" id="F0ZKV1">
    <property type="interactions" value="628"/>
</dbReference>
<keyword evidence="11" id="KW-0653">Protein transport</keyword>
<evidence type="ECO:0000256" key="16">
    <source>
        <dbReference type="SAM" id="MobiDB-lite"/>
    </source>
</evidence>